<dbReference type="RefSeq" id="WP_154076687.1">
    <property type="nucleotide sequence ID" value="NZ_CP045929.1"/>
</dbReference>
<keyword evidence="1" id="KW-1133">Transmembrane helix</keyword>
<organism evidence="2 3">
    <name type="scientific">Allosaccharopolyspora coralli</name>
    <dbReference type="NCBI Taxonomy" id="2665642"/>
    <lineage>
        <taxon>Bacteria</taxon>
        <taxon>Bacillati</taxon>
        <taxon>Actinomycetota</taxon>
        <taxon>Actinomycetes</taxon>
        <taxon>Pseudonocardiales</taxon>
        <taxon>Pseudonocardiaceae</taxon>
        <taxon>Allosaccharopolyspora</taxon>
    </lineage>
</organism>
<dbReference type="Proteomes" id="UP000371041">
    <property type="component" value="Chromosome"/>
</dbReference>
<reference evidence="3" key="1">
    <citation type="submission" date="2019-11" db="EMBL/GenBank/DDBJ databases">
        <title>The complete genome sequence of Saccharopolyspora sp. E2A.</title>
        <authorList>
            <person name="Zhang G."/>
        </authorList>
    </citation>
    <scope>NUCLEOTIDE SEQUENCE [LARGE SCALE GENOMIC DNA]</scope>
    <source>
        <strain evidence="3">E2A</strain>
    </source>
</reference>
<name>A0A5Q3QA86_9PSEU</name>
<keyword evidence="1" id="KW-0472">Membrane</keyword>
<dbReference type="AlphaFoldDB" id="A0A5Q3QA86"/>
<keyword evidence="3" id="KW-1185">Reference proteome</keyword>
<dbReference type="KEGG" id="sace:GIY23_11720"/>
<evidence type="ECO:0000256" key="1">
    <source>
        <dbReference type="SAM" id="Phobius"/>
    </source>
</evidence>
<feature type="transmembrane region" description="Helical" evidence="1">
    <location>
        <begin position="35"/>
        <end position="54"/>
    </location>
</feature>
<accession>A0A5Q3QA86</accession>
<feature type="transmembrane region" description="Helical" evidence="1">
    <location>
        <begin position="7"/>
        <end position="29"/>
    </location>
</feature>
<gene>
    <name evidence="2" type="ORF">GIY23_11720</name>
</gene>
<protein>
    <submittedName>
        <fullName evidence="2">Uncharacterized protein</fullName>
    </submittedName>
</protein>
<keyword evidence="1" id="KW-0812">Transmembrane</keyword>
<evidence type="ECO:0000313" key="2">
    <source>
        <dbReference type="EMBL" id="QGK70104.1"/>
    </source>
</evidence>
<sequence length="62" mass="6684">MDASRLTFLLIRTAAVFAVAVVFAVLTGWSTLTTTAVVLTGAATVVQLGGVLYLRQQERQTW</sequence>
<evidence type="ECO:0000313" key="3">
    <source>
        <dbReference type="Proteomes" id="UP000371041"/>
    </source>
</evidence>
<dbReference type="EMBL" id="CP045929">
    <property type="protein sequence ID" value="QGK70104.1"/>
    <property type="molecule type" value="Genomic_DNA"/>
</dbReference>
<proteinExistence type="predicted"/>